<sequence length="54" mass="5714">MASGFLPDAIALRESQSAVARMPPRLSDGWPHSAASHVSLKSSQRIIAPMLKAA</sequence>
<dbReference type="AlphaFoldDB" id="A0A158JWM7"/>
<evidence type="ECO:0000313" key="2">
    <source>
        <dbReference type="Proteomes" id="UP000054740"/>
    </source>
</evidence>
<protein>
    <submittedName>
        <fullName evidence="1">Uncharacterized protein</fullName>
    </submittedName>
</protein>
<name>A0A158JWM7_CABCO</name>
<reference evidence="2" key="1">
    <citation type="submission" date="2016-01" db="EMBL/GenBank/DDBJ databases">
        <authorList>
            <person name="Peeters C."/>
        </authorList>
    </citation>
    <scope>NUCLEOTIDE SEQUENCE [LARGE SCALE GENOMIC DNA]</scope>
</reference>
<proteinExistence type="predicted"/>
<evidence type="ECO:0000313" key="1">
    <source>
        <dbReference type="EMBL" id="SAL73115.1"/>
    </source>
</evidence>
<gene>
    <name evidence="1" type="ORF">AWB70_07598</name>
</gene>
<keyword evidence="2" id="KW-1185">Reference proteome</keyword>
<dbReference type="EMBL" id="FCNY02000069">
    <property type="protein sequence ID" value="SAL73115.1"/>
    <property type="molecule type" value="Genomic_DNA"/>
</dbReference>
<organism evidence="1 2">
    <name type="scientific">Caballeronia cordobensis</name>
    <name type="common">Burkholderia cordobensis</name>
    <dbReference type="NCBI Taxonomy" id="1353886"/>
    <lineage>
        <taxon>Bacteria</taxon>
        <taxon>Pseudomonadati</taxon>
        <taxon>Pseudomonadota</taxon>
        <taxon>Betaproteobacteria</taxon>
        <taxon>Burkholderiales</taxon>
        <taxon>Burkholderiaceae</taxon>
        <taxon>Caballeronia</taxon>
    </lineage>
</organism>
<dbReference type="Proteomes" id="UP000054740">
    <property type="component" value="Unassembled WGS sequence"/>
</dbReference>
<accession>A0A158JWM7</accession>